<dbReference type="KEGG" id="rvi:RVIR1_06940"/>
<reference evidence="1 2" key="1">
    <citation type="submission" date="2017-03" db="EMBL/GenBank/DDBJ databases">
        <title>The genome sequence of Candidatus Rickettsiella viridis.</title>
        <authorList>
            <person name="Nikoh N."/>
            <person name="Tsuchida T."/>
            <person name="Yamaguchi K."/>
            <person name="Maeda T."/>
            <person name="Shigenobu S."/>
            <person name="Fukatsu T."/>
        </authorList>
    </citation>
    <scope>NUCLEOTIDE SEQUENCE [LARGE SCALE GENOMIC DNA]</scope>
    <source>
        <strain evidence="1 2">Ap-RA04</strain>
    </source>
</reference>
<keyword evidence="2" id="KW-1185">Reference proteome</keyword>
<sequence>MRFAMSATFLWCDEHKKGPLKQAFLLSSFMFVNQQTLS</sequence>
<organism evidence="1 2">
    <name type="scientific">Candidatus Rickettsiella viridis</name>
    <dbReference type="NCBI Taxonomy" id="676208"/>
    <lineage>
        <taxon>Bacteria</taxon>
        <taxon>Pseudomonadati</taxon>
        <taxon>Pseudomonadota</taxon>
        <taxon>Gammaproteobacteria</taxon>
        <taxon>Legionellales</taxon>
        <taxon>Coxiellaceae</taxon>
        <taxon>Rickettsiella</taxon>
    </lineage>
</organism>
<gene>
    <name evidence="1" type="ORF">RVIR1_06940</name>
</gene>
<dbReference type="EMBL" id="AP018005">
    <property type="protein sequence ID" value="BBB15191.1"/>
    <property type="molecule type" value="Genomic_DNA"/>
</dbReference>
<accession>A0A2Z5UVY0</accession>
<name>A0A2Z5UVY0_9COXI</name>
<protein>
    <submittedName>
        <fullName evidence="1">Uncharacterized protein</fullName>
    </submittedName>
</protein>
<evidence type="ECO:0000313" key="1">
    <source>
        <dbReference type="EMBL" id="BBB15191.1"/>
    </source>
</evidence>
<dbReference type="Proteomes" id="UP000282483">
    <property type="component" value="Chromosome"/>
</dbReference>
<proteinExistence type="predicted"/>
<evidence type="ECO:0000313" key="2">
    <source>
        <dbReference type="Proteomes" id="UP000282483"/>
    </source>
</evidence>
<dbReference type="AlphaFoldDB" id="A0A2Z5UVY0"/>